<protein>
    <submittedName>
        <fullName evidence="2">Uncharacterized protein</fullName>
    </submittedName>
</protein>
<reference evidence="2" key="1">
    <citation type="journal article" date="2020" name="mSystems">
        <title>Genome- and Community-Level Interaction Insights into Carbon Utilization and Element Cycling Functions of Hydrothermarchaeota in Hydrothermal Sediment.</title>
        <authorList>
            <person name="Zhou Z."/>
            <person name="Liu Y."/>
            <person name="Xu W."/>
            <person name="Pan J."/>
            <person name="Luo Z.H."/>
            <person name="Li M."/>
        </authorList>
    </citation>
    <scope>NUCLEOTIDE SEQUENCE [LARGE SCALE GENOMIC DNA]</scope>
    <source>
        <strain evidence="2">HyVt-538</strain>
    </source>
</reference>
<gene>
    <name evidence="2" type="ORF">ENK01_03705</name>
</gene>
<sequence length="63" mass="6599">MSDAPMMFKIVLALLMCTVCACIFVGLIAHEKLAFKIAGASALASVILFSGWKLTHKSGGADV</sequence>
<proteinExistence type="predicted"/>
<accession>A0A7V5NXF7</accession>
<organism evidence="2">
    <name type="scientific">Hellea balneolensis</name>
    <dbReference type="NCBI Taxonomy" id="287478"/>
    <lineage>
        <taxon>Bacteria</taxon>
        <taxon>Pseudomonadati</taxon>
        <taxon>Pseudomonadota</taxon>
        <taxon>Alphaproteobacteria</taxon>
        <taxon>Maricaulales</taxon>
        <taxon>Robiginitomaculaceae</taxon>
        <taxon>Hellea</taxon>
    </lineage>
</organism>
<name>A0A7V5NXF7_9PROT</name>
<dbReference type="AlphaFoldDB" id="A0A7V5NXF7"/>
<dbReference type="Proteomes" id="UP000885806">
    <property type="component" value="Unassembled WGS sequence"/>
</dbReference>
<feature type="transmembrane region" description="Helical" evidence="1">
    <location>
        <begin position="33"/>
        <end position="52"/>
    </location>
</feature>
<keyword evidence="1" id="KW-0812">Transmembrane</keyword>
<feature type="transmembrane region" description="Helical" evidence="1">
    <location>
        <begin position="6"/>
        <end position="28"/>
    </location>
</feature>
<dbReference type="EMBL" id="DROP01000249">
    <property type="protein sequence ID" value="HHI89037.1"/>
    <property type="molecule type" value="Genomic_DNA"/>
</dbReference>
<evidence type="ECO:0000313" key="2">
    <source>
        <dbReference type="EMBL" id="HHI89037.1"/>
    </source>
</evidence>
<keyword evidence="1" id="KW-0472">Membrane</keyword>
<evidence type="ECO:0000256" key="1">
    <source>
        <dbReference type="SAM" id="Phobius"/>
    </source>
</evidence>
<keyword evidence="1" id="KW-1133">Transmembrane helix</keyword>
<comment type="caution">
    <text evidence="2">The sequence shown here is derived from an EMBL/GenBank/DDBJ whole genome shotgun (WGS) entry which is preliminary data.</text>
</comment>